<dbReference type="HOGENOM" id="CLU_3069608_0_0_1"/>
<name>A0A0C9ZB91_9AGAM</name>
<gene>
    <name evidence="1" type="ORF">PISMIDRAFT_465114</name>
</gene>
<dbReference type="EMBL" id="KN833728">
    <property type="protein sequence ID" value="KIK23219.1"/>
    <property type="molecule type" value="Genomic_DNA"/>
</dbReference>
<organism evidence="1 2">
    <name type="scientific">Pisolithus microcarpus 441</name>
    <dbReference type="NCBI Taxonomy" id="765257"/>
    <lineage>
        <taxon>Eukaryota</taxon>
        <taxon>Fungi</taxon>
        <taxon>Dikarya</taxon>
        <taxon>Basidiomycota</taxon>
        <taxon>Agaricomycotina</taxon>
        <taxon>Agaricomycetes</taxon>
        <taxon>Agaricomycetidae</taxon>
        <taxon>Boletales</taxon>
        <taxon>Sclerodermatineae</taxon>
        <taxon>Pisolithaceae</taxon>
        <taxon>Pisolithus</taxon>
    </lineage>
</organism>
<protein>
    <submittedName>
        <fullName evidence="1">Uncharacterized protein</fullName>
    </submittedName>
</protein>
<sequence length="53" mass="6015">MMPCPDAPNFRVAIASITHTPTSYFSSSWNASAWWLRDAQCILQTLTHHLHVC</sequence>
<accession>A0A0C9ZB91</accession>
<evidence type="ECO:0000313" key="2">
    <source>
        <dbReference type="Proteomes" id="UP000054018"/>
    </source>
</evidence>
<dbReference type="Proteomes" id="UP000054018">
    <property type="component" value="Unassembled WGS sequence"/>
</dbReference>
<reference evidence="1 2" key="1">
    <citation type="submission" date="2014-04" db="EMBL/GenBank/DDBJ databases">
        <authorList>
            <consortium name="DOE Joint Genome Institute"/>
            <person name="Kuo A."/>
            <person name="Kohler A."/>
            <person name="Costa M.D."/>
            <person name="Nagy L.G."/>
            <person name="Floudas D."/>
            <person name="Copeland A."/>
            <person name="Barry K.W."/>
            <person name="Cichocki N."/>
            <person name="Veneault-Fourrey C."/>
            <person name="LaButti K."/>
            <person name="Lindquist E.A."/>
            <person name="Lipzen A."/>
            <person name="Lundell T."/>
            <person name="Morin E."/>
            <person name="Murat C."/>
            <person name="Sun H."/>
            <person name="Tunlid A."/>
            <person name="Henrissat B."/>
            <person name="Grigoriev I.V."/>
            <person name="Hibbett D.S."/>
            <person name="Martin F."/>
            <person name="Nordberg H.P."/>
            <person name="Cantor M.N."/>
            <person name="Hua S.X."/>
        </authorList>
    </citation>
    <scope>NUCLEOTIDE SEQUENCE [LARGE SCALE GENOMIC DNA]</scope>
    <source>
        <strain evidence="1 2">441</strain>
    </source>
</reference>
<evidence type="ECO:0000313" key="1">
    <source>
        <dbReference type="EMBL" id="KIK23219.1"/>
    </source>
</evidence>
<reference evidence="2" key="2">
    <citation type="submission" date="2015-01" db="EMBL/GenBank/DDBJ databases">
        <title>Evolutionary Origins and Diversification of the Mycorrhizal Mutualists.</title>
        <authorList>
            <consortium name="DOE Joint Genome Institute"/>
            <consortium name="Mycorrhizal Genomics Consortium"/>
            <person name="Kohler A."/>
            <person name="Kuo A."/>
            <person name="Nagy L.G."/>
            <person name="Floudas D."/>
            <person name="Copeland A."/>
            <person name="Barry K.W."/>
            <person name="Cichocki N."/>
            <person name="Veneault-Fourrey C."/>
            <person name="LaButti K."/>
            <person name="Lindquist E.A."/>
            <person name="Lipzen A."/>
            <person name="Lundell T."/>
            <person name="Morin E."/>
            <person name="Murat C."/>
            <person name="Riley R."/>
            <person name="Ohm R."/>
            <person name="Sun H."/>
            <person name="Tunlid A."/>
            <person name="Henrissat B."/>
            <person name="Grigoriev I.V."/>
            <person name="Hibbett D.S."/>
            <person name="Martin F."/>
        </authorList>
    </citation>
    <scope>NUCLEOTIDE SEQUENCE [LARGE SCALE GENOMIC DNA]</scope>
    <source>
        <strain evidence="2">441</strain>
    </source>
</reference>
<proteinExistence type="predicted"/>
<keyword evidence="2" id="KW-1185">Reference proteome</keyword>
<dbReference type="AlphaFoldDB" id="A0A0C9ZB91"/>